<comment type="caution">
    <text evidence="5">The sequence shown here is derived from an EMBL/GenBank/DDBJ whole genome shotgun (WGS) entry which is preliminary data.</text>
</comment>
<dbReference type="InterPro" id="IPR042183">
    <property type="entry name" value="MmgE/PrpD_sf_1"/>
</dbReference>
<dbReference type="Pfam" id="PF19305">
    <property type="entry name" value="MmgE_PrpD_C"/>
    <property type="match status" value="1"/>
</dbReference>
<feature type="domain" description="MmgE/PrpD N-terminal" evidence="3">
    <location>
        <begin position="33"/>
        <end position="269"/>
    </location>
</feature>
<dbReference type="GO" id="GO:0016829">
    <property type="term" value="F:lyase activity"/>
    <property type="evidence" value="ECO:0007669"/>
    <property type="project" value="InterPro"/>
</dbReference>
<dbReference type="InterPro" id="IPR036148">
    <property type="entry name" value="MmgE/PrpD_sf"/>
</dbReference>
<evidence type="ECO:0000256" key="1">
    <source>
        <dbReference type="ARBA" id="ARBA00006174"/>
    </source>
</evidence>
<proteinExistence type="inferred from homology"/>
<dbReference type="Proteomes" id="UP000279994">
    <property type="component" value="Unassembled WGS sequence"/>
</dbReference>
<dbReference type="InterPro" id="IPR045337">
    <property type="entry name" value="MmgE_PrpD_C"/>
</dbReference>
<dbReference type="InterPro" id="IPR042188">
    <property type="entry name" value="MmgE/PrpD_sf_2"/>
</dbReference>
<evidence type="ECO:0000259" key="3">
    <source>
        <dbReference type="Pfam" id="PF03972"/>
    </source>
</evidence>
<evidence type="ECO:0000313" key="6">
    <source>
        <dbReference type="Proteomes" id="UP000279994"/>
    </source>
</evidence>
<feature type="domain" description="MmgE/PrpD C-terminal" evidence="4">
    <location>
        <begin position="295"/>
        <end position="452"/>
    </location>
</feature>
<comment type="similarity">
    <text evidence="1">Belongs to the PrpD family.</text>
</comment>
<organism evidence="5 6">
    <name type="scientific">Nocardioides pocheonensis</name>
    <dbReference type="NCBI Taxonomy" id="661485"/>
    <lineage>
        <taxon>Bacteria</taxon>
        <taxon>Bacillati</taxon>
        <taxon>Actinomycetota</taxon>
        <taxon>Actinomycetes</taxon>
        <taxon>Propionibacteriales</taxon>
        <taxon>Nocardioidaceae</taxon>
        <taxon>Nocardioides</taxon>
    </lineage>
</organism>
<dbReference type="PANTHER" id="PTHR16943:SF8">
    <property type="entry name" value="2-METHYLCITRATE DEHYDRATASE"/>
    <property type="match status" value="1"/>
</dbReference>
<dbReference type="InterPro" id="IPR045336">
    <property type="entry name" value="MmgE_PrpD_N"/>
</dbReference>
<evidence type="ECO:0000313" key="5">
    <source>
        <dbReference type="EMBL" id="RNM12165.1"/>
    </source>
</evidence>
<accession>A0A3N0GI65</accession>
<dbReference type="PANTHER" id="PTHR16943">
    <property type="entry name" value="2-METHYLCITRATE DEHYDRATASE-RELATED"/>
    <property type="match status" value="1"/>
</dbReference>
<evidence type="ECO:0000259" key="4">
    <source>
        <dbReference type="Pfam" id="PF19305"/>
    </source>
</evidence>
<dbReference type="Pfam" id="PF03972">
    <property type="entry name" value="MmgE_PrpD_N"/>
    <property type="match status" value="1"/>
</dbReference>
<feature type="region of interest" description="Disordered" evidence="2">
    <location>
        <begin position="1"/>
        <end position="23"/>
    </location>
</feature>
<dbReference type="InterPro" id="IPR005656">
    <property type="entry name" value="MmgE_PrpD"/>
</dbReference>
<protein>
    <submittedName>
        <fullName evidence="5">MmgE/PrpD family protein</fullName>
    </submittedName>
</protein>
<name>A0A3N0GI65_9ACTN</name>
<dbReference type="EMBL" id="RJSF01000046">
    <property type="protein sequence ID" value="RNM12165.1"/>
    <property type="molecule type" value="Genomic_DNA"/>
</dbReference>
<dbReference type="Gene3D" id="1.10.4100.10">
    <property type="entry name" value="2-methylcitrate dehydratase PrpD"/>
    <property type="match status" value="1"/>
</dbReference>
<dbReference type="AlphaFoldDB" id="A0A3N0GI65"/>
<reference evidence="5 6" key="1">
    <citation type="submission" date="2018-11" db="EMBL/GenBank/DDBJ databases">
        <authorList>
            <person name="Li F."/>
        </authorList>
    </citation>
    <scope>NUCLEOTIDE SEQUENCE [LARGE SCALE GENOMIC DNA]</scope>
    <source>
        <strain evidence="5 6">Gsoil 818</strain>
    </source>
</reference>
<feature type="compositionally biased region" description="Basic and acidic residues" evidence="2">
    <location>
        <begin position="9"/>
        <end position="22"/>
    </location>
</feature>
<dbReference type="Gene3D" id="3.30.1330.120">
    <property type="entry name" value="2-methylcitrate dehydratase PrpD"/>
    <property type="match status" value="1"/>
</dbReference>
<sequence length="486" mass="51658">MSTITTLSTDERPSRVSERDGELVSPGTVDVSRQFADFARSARYEDLPAGAVDAAKKTIVDSLAVMLAASGDENATRAVVDMVREMGGREEASVFGFGFRAPAMLAAMANGAAMHSLNFDDYLPWGQHCSLSLVPAVLAAAERMERVPGTELITAIAVGQDLFARLRCNVSWKKDWNLSTAMGAVSAAAAAGRVLGLDGRQINHAMAIASSEAGGVMEVVSGLGSDLGGIYGAFPAKTAVMAAQLADRGVKGTDTFLEGVSGVFAAFFSMGYDRDAMLADLGREFEGAHTLYKRWPAIGTAHSHIHAVIQAIQLHSLDVSTIRELKLFVGDAHELLCVPLNERRVPATVLDARFSLPFLVALAAVRGNVSVRDLNGHSLKDPAVRALAARVTVSRDPSLDWKSKLPDGRIEITLVDGRQLIQGGEGVPGSPQHPLSWADLRQKFGECASVAATPLDDAQVDDLFDRVTRLEELHEAVELTSTVAGA</sequence>
<dbReference type="OrthoDB" id="9797528at2"/>
<evidence type="ECO:0000256" key="2">
    <source>
        <dbReference type="SAM" id="MobiDB-lite"/>
    </source>
</evidence>
<gene>
    <name evidence="5" type="ORF">EFL26_20380</name>
</gene>
<dbReference type="SUPFAM" id="SSF103378">
    <property type="entry name" value="2-methylcitrate dehydratase PrpD"/>
    <property type="match status" value="1"/>
</dbReference>
<keyword evidence="6" id="KW-1185">Reference proteome</keyword>
<dbReference type="RefSeq" id="WP_123224746.1">
    <property type="nucleotide sequence ID" value="NZ_RJSF01000046.1"/>
</dbReference>